<dbReference type="AlphaFoldDB" id="A0AAD8CAT4"/>
<organism evidence="2 3">
    <name type="scientific">Biomphalaria pfeifferi</name>
    <name type="common">Bloodfluke planorb</name>
    <name type="synonym">Freshwater snail</name>
    <dbReference type="NCBI Taxonomy" id="112525"/>
    <lineage>
        <taxon>Eukaryota</taxon>
        <taxon>Metazoa</taxon>
        <taxon>Spiralia</taxon>
        <taxon>Lophotrochozoa</taxon>
        <taxon>Mollusca</taxon>
        <taxon>Gastropoda</taxon>
        <taxon>Heterobranchia</taxon>
        <taxon>Euthyneura</taxon>
        <taxon>Panpulmonata</taxon>
        <taxon>Hygrophila</taxon>
        <taxon>Lymnaeoidea</taxon>
        <taxon>Planorbidae</taxon>
        <taxon>Biomphalaria</taxon>
    </lineage>
</organism>
<dbReference type="PANTHER" id="PTHR45902">
    <property type="entry name" value="LATROPHILIN RECEPTOR-LIKE PROTEIN A"/>
    <property type="match status" value="1"/>
</dbReference>
<dbReference type="Proteomes" id="UP001233172">
    <property type="component" value="Unassembled WGS sequence"/>
</dbReference>
<keyword evidence="2" id="KW-0675">Receptor</keyword>
<sequence length="83" mass="9589">MDHPRICLLYVKLSSVTGVYWIVTIVAELINRDVLWFISNLLNGLQGVAIFVSYMCNKRVYRLYLSKFLSHQTSSLQQTTMTS</sequence>
<reference evidence="2" key="1">
    <citation type="journal article" date="2023" name="PLoS Negl. Trop. Dis.">
        <title>A genome sequence for Biomphalaria pfeifferi, the major vector snail for the human-infecting parasite Schistosoma mansoni.</title>
        <authorList>
            <person name="Bu L."/>
            <person name="Lu L."/>
            <person name="Laidemitt M.R."/>
            <person name="Zhang S.M."/>
            <person name="Mutuku M."/>
            <person name="Mkoji G."/>
            <person name="Steinauer M."/>
            <person name="Loker E.S."/>
        </authorList>
    </citation>
    <scope>NUCLEOTIDE SEQUENCE</scope>
    <source>
        <strain evidence="2">KasaAsao</strain>
    </source>
</reference>
<protein>
    <submittedName>
        <fullName evidence="2">Adhesion G protein-coupled receptor E2</fullName>
    </submittedName>
</protein>
<comment type="caution">
    <text evidence="2">The sequence shown here is derived from an EMBL/GenBank/DDBJ whole genome shotgun (WGS) entry which is preliminary data.</text>
</comment>
<feature type="transmembrane region" description="Helical" evidence="1">
    <location>
        <begin position="7"/>
        <end position="30"/>
    </location>
</feature>
<dbReference type="Gene3D" id="1.20.1070.10">
    <property type="entry name" value="Rhodopsin 7-helix transmembrane proteins"/>
    <property type="match status" value="1"/>
</dbReference>
<dbReference type="EMBL" id="JASAOG010000004">
    <property type="protein sequence ID" value="KAK0068874.1"/>
    <property type="molecule type" value="Genomic_DNA"/>
</dbReference>
<gene>
    <name evidence="2" type="ORF">Bpfe_001837</name>
</gene>
<keyword evidence="1" id="KW-1133">Transmembrane helix</keyword>
<evidence type="ECO:0000313" key="3">
    <source>
        <dbReference type="Proteomes" id="UP001233172"/>
    </source>
</evidence>
<keyword evidence="1" id="KW-0812">Transmembrane</keyword>
<proteinExistence type="predicted"/>
<evidence type="ECO:0000313" key="2">
    <source>
        <dbReference type="EMBL" id="KAK0068874.1"/>
    </source>
</evidence>
<evidence type="ECO:0000256" key="1">
    <source>
        <dbReference type="SAM" id="Phobius"/>
    </source>
</evidence>
<keyword evidence="3" id="KW-1185">Reference proteome</keyword>
<accession>A0AAD8CAT4</accession>
<reference evidence="2" key="2">
    <citation type="submission" date="2023-04" db="EMBL/GenBank/DDBJ databases">
        <authorList>
            <person name="Bu L."/>
            <person name="Lu L."/>
            <person name="Laidemitt M.R."/>
            <person name="Zhang S.M."/>
            <person name="Mutuku M."/>
            <person name="Mkoji G."/>
            <person name="Steinauer M."/>
            <person name="Loker E.S."/>
        </authorList>
    </citation>
    <scope>NUCLEOTIDE SEQUENCE</scope>
    <source>
        <strain evidence="2">KasaAsao</strain>
        <tissue evidence="2">Whole Snail</tissue>
    </source>
</reference>
<dbReference type="InterPro" id="IPR053231">
    <property type="entry name" value="GPCR_LN-TM7"/>
</dbReference>
<feature type="transmembrane region" description="Helical" evidence="1">
    <location>
        <begin position="36"/>
        <end position="56"/>
    </location>
</feature>
<keyword evidence="1" id="KW-0472">Membrane</keyword>
<name>A0AAD8CAT4_BIOPF</name>
<dbReference type="PANTHER" id="PTHR45902:SF4">
    <property type="entry name" value="G-PROTEIN COUPLED RECEPTORS FAMILY 2 PROFILE 2 DOMAIN-CONTAINING PROTEIN"/>
    <property type="match status" value="1"/>
</dbReference>